<evidence type="ECO:0000313" key="1">
    <source>
        <dbReference type="EMBL" id="KAG5595795.1"/>
    </source>
</evidence>
<sequence length="74" mass="8748">MKRSSRSVTEQFREVVLYHPMIQNPVVVGLSWVQLERVNPRSFPTLSARESELAKWRLCLKSTTRCSRETELIW</sequence>
<dbReference type="EMBL" id="JACXVP010000007">
    <property type="protein sequence ID" value="KAG5595795.1"/>
    <property type="molecule type" value="Genomic_DNA"/>
</dbReference>
<accession>A0A9J5Y552</accession>
<dbReference type="AlphaFoldDB" id="A0A9J5Y552"/>
<comment type="caution">
    <text evidence="1">The sequence shown here is derived from an EMBL/GenBank/DDBJ whole genome shotgun (WGS) entry which is preliminary data.</text>
</comment>
<name>A0A9J5Y552_SOLCO</name>
<keyword evidence="2" id="KW-1185">Reference proteome</keyword>
<protein>
    <submittedName>
        <fullName evidence="1">Uncharacterized protein</fullName>
    </submittedName>
</protein>
<organism evidence="1 2">
    <name type="scientific">Solanum commersonii</name>
    <name type="common">Commerson's wild potato</name>
    <name type="synonym">Commerson's nightshade</name>
    <dbReference type="NCBI Taxonomy" id="4109"/>
    <lineage>
        <taxon>Eukaryota</taxon>
        <taxon>Viridiplantae</taxon>
        <taxon>Streptophyta</taxon>
        <taxon>Embryophyta</taxon>
        <taxon>Tracheophyta</taxon>
        <taxon>Spermatophyta</taxon>
        <taxon>Magnoliopsida</taxon>
        <taxon>eudicotyledons</taxon>
        <taxon>Gunneridae</taxon>
        <taxon>Pentapetalae</taxon>
        <taxon>asterids</taxon>
        <taxon>lamiids</taxon>
        <taxon>Solanales</taxon>
        <taxon>Solanaceae</taxon>
        <taxon>Solanoideae</taxon>
        <taxon>Solaneae</taxon>
        <taxon>Solanum</taxon>
    </lineage>
</organism>
<evidence type="ECO:0000313" key="2">
    <source>
        <dbReference type="Proteomes" id="UP000824120"/>
    </source>
</evidence>
<reference evidence="1 2" key="1">
    <citation type="submission" date="2020-09" db="EMBL/GenBank/DDBJ databases">
        <title>De no assembly of potato wild relative species, Solanum commersonii.</title>
        <authorList>
            <person name="Cho K."/>
        </authorList>
    </citation>
    <scope>NUCLEOTIDE SEQUENCE [LARGE SCALE GENOMIC DNA]</scope>
    <source>
        <strain evidence="1">LZ3.2</strain>
        <tissue evidence="1">Leaf</tissue>
    </source>
</reference>
<gene>
    <name evidence="1" type="ORF">H5410_037027</name>
</gene>
<proteinExistence type="predicted"/>
<dbReference type="Proteomes" id="UP000824120">
    <property type="component" value="Chromosome 7"/>
</dbReference>
<feature type="non-terminal residue" evidence="1">
    <location>
        <position position="74"/>
    </location>
</feature>